<dbReference type="PANTHER" id="PTHR13115">
    <property type="entry name" value="RNA POLYMERASE-ASSOCIATED PROTEIN RTF1 HOMOLOG"/>
    <property type="match status" value="1"/>
</dbReference>
<dbReference type="PROSITE" id="PS51360">
    <property type="entry name" value="PLUS3"/>
    <property type="match status" value="1"/>
</dbReference>
<feature type="coiled-coil region" evidence="5">
    <location>
        <begin position="424"/>
        <end position="456"/>
    </location>
</feature>
<evidence type="ECO:0000256" key="6">
    <source>
        <dbReference type="SAM" id="MobiDB-lite"/>
    </source>
</evidence>
<dbReference type="GO" id="GO:0016593">
    <property type="term" value="C:Cdc73/Paf1 complex"/>
    <property type="evidence" value="ECO:0007669"/>
    <property type="project" value="TreeGrafter"/>
</dbReference>
<evidence type="ECO:0000256" key="4">
    <source>
        <dbReference type="ARBA" id="ARBA00023242"/>
    </source>
</evidence>
<sequence>MADDLDAELLALAGDSEEEHSPPPQKDESLEPSASPHSPDRDQSPETMGRKGTAKPARRGKKPRRDEEDGEVSEADSQDSLQSAPMSESDSEAGDASDDEDRPIFPYDKLYYSAKEKQEIMAMPEIQREELLSERAQQVDRHNQDLALRRLLASREREEARAAAKQAKRKAGSAGLDDTQRKSSRQKTTLGGRKVGETSGAIEAYKRQREQKGKRDELRRRDTTQARRRSRSQGSDISDEDAEVESDLDLDDRRSPSIPKDDPPPTFATFSALVNFAEVCFYPGFDDAITGCYARVNIGPNMETGQNEYRLCLIQGFSKGKPYAMEAKNGRPFVTDQYAKLAHGKAVREFPFIACSDSPITEAEYSRYRKTMAVEDCKMATQNKLASKVADINRLINHQFTAEELSHKLRKQGALDAKSDILRRADLERDLKFARANGNTEEAERLQQELDSTMNLNLSWGTSLLKPQPASDKKLSEAERVHQINLRNQKLNYENVRRAQLEERKVARKAAAAVARGEATADPFMRVRTIAKTHHDVSDKPKDAKAADDILTETPKDSPKTGTDSPSQAATSSGVTPKKPKSGFMISYRNTDDENIAALDMDIDIDI</sequence>
<comment type="caution">
    <text evidence="8">The sequence shown here is derived from an EMBL/GenBank/DDBJ whole genome shotgun (WGS) entry which is preliminary data.</text>
</comment>
<comment type="subcellular location">
    <subcellularLocation>
        <location evidence="1">Nucleus</location>
    </subcellularLocation>
</comment>
<dbReference type="InterPro" id="IPR036128">
    <property type="entry name" value="Plus3-like_sf"/>
</dbReference>
<feature type="region of interest" description="Disordered" evidence="6">
    <location>
        <begin position="532"/>
        <end position="586"/>
    </location>
</feature>
<dbReference type="GO" id="GO:0003677">
    <property type="term" value="F:DNA binding"/>
    <property type="evidence" value="ECO:0007669"/>
    <property type="project" value="InterPro"/>
</dbReference>
<dbReference type="Pfam" id="PF03126">
    <property type="entry name" value="Plus-3"/>
    <property type="match status" value="1"/>
</dbReference>
<feature type="region of interest" description="Disordered" evidence="6">
    <location>
        <begin position="156"/>
        <end position="265"/>
    </location>
</feature>
<feature type="compositionally biased region" description="Basic residues" evidence="6">
    <location>
        <begin position="52"/>
        <end position="63"/>
    </location>
</feature>
<dbReference type="EMBL" id="JAPQKN010000007">
    <property type="protein sequence ID" value="KAJ5153287.1"/>
    <property type="molecule type" value="Genomic_DNA"/>
</dbReference>
<feature type="domain" description="Plus3" evidence="7">
    <location>
        <begin position="260"/>
        <end position="397"/>
    </location>
</feature>
<keyword evidence="2" id="KW-0805">Transcription regulation</keyword>
<dbReference type="OrthoDB" id="166375at2759"/>
<proteinExistence type="predicted"/>
<evidence type="ECO:0000259" key="7">
    <source>
        <dbReference type="PROSITE" id="PS51360"/>
    </source>
</evidence>
<feature type="compositionally biased region" description="Basic and acidic residues" evidence="6">
    <location>
        <begin position="19"/>
        <end position="29"/>
    </location>
</feature>
<feature type="compositionally biased region" description="Acidic residues" evidence="6">
    <location>
        <begin position="68"/>
        <end position="77"/>
    </location>
</feature>
<name>A0A9W9HQ20_9EURO</name>
<dbReference type="RefSeq" id="XP_056539595.1">
    <property type="nucleotide sequence ID" value="XM_056691889.1"/>
</dbReference>
<dbReference type="SMART" id="SM00719">
    <property type="entry name" value="Plus3"/>
    <property type="match status" value="1"/>
</dbReference>
<dbReference type="GO" id="GO:1990269">
    <property type="term" value="F:RNA polymerase II C-terminal domain phosphoserine binding"/>
    <property type="evidence" value="ECO:0007669"/>
    <property type="project" value="TreeGrafter"/>
</dbReference>
<feature type="compositionally biased region" description="Basic and acidic residues" evidence="6">
    <location>
        <begin position="204"/>
        <end position="225"/>
    </location>
</feature>
<reference evidence="8" key="2">
    <citation type="journal article" date="2023" name="IMA Fungus">
        <title>Comparative genomic study of the Penicillium genus elucidates a diverse pangenome and 15 lateral gene transfer events.</title>
        <authorList>
            <person name="Petersen C."/>
            <person name="Sorensen T."/>
            <person name="Nielsen M.R."/>
            <person name="Sondergaard T.E."/>
            <person name="Sorensen J.L."/>
            <person name="Fitzpatrick D.A."/>
            <person name="Frisvad J.C."/>
            <person name="Nielsen K.L."/>
        </authorList>
    </citation>
    <scope>NUCLEOTIDE SEQUENCE</scope>
    <source>
        <strain evidence="8">IBT 26290</strain>
    </source>
</reference>
<dbReference type="FunFam" id="3.90.70.200:FF:000005">
    <property type="entry name" value="Related to Pol II transcription elongation factor"/>
    <property type="match status" value="1"/>
</dbReference>
<evidence type="ECO:0000256" key="1">
    <source>
        <dbReference type="ARBA" id="ARBA00004123"/>
    </source>
</evidence>
<accession>A0A9W9HQ20</accession>
<feature type="compositionally biased region" description="Basic and acidic residues" evidence="6">
    <location>
        <begin position="533"/>
        <end position="559"/>
    </location>
</feature>
<dbReference type="GeneID" id="81431065"/>
<keyword evidence="3" id="KW-0804">Transcription</keyword>
<evidence type="ECO:0000256" key="2">
    <source>
        <dbReference type="ARBA" id="ARBA00023015"/>
    </source>
</evidence>
<dbReference type="AlphaFoldDB" id="A0A9W9HQ20"/>
<keyword evidence="9" id="KW-1185">Reference proteome</keyword>
<feature type="compositionally biased region" description="Basic and acidic residues" evidence="6">
    <location>
        <begin position="251"/>
        <end position="263"/>
    </location>
</feature>
<gene>
    <name evidence="8" type="ORF">N7482_009765</name>
</gene>
<keyword evidence="4" id="KW-0539">Nucleus</keyword>
<organism evidence="8 9">
    <name type="scientific">Penicillium canariense</name>
    <dbReference type="NCBI Taxonomy" id="189055"/>
    <lineage>
        <taxon>Eukaryota</taxon>
        <taxon>Fungi</taxon>
        <taxon>Dikarya</taxon>
        <taxon>Ascomycota</taxon>
        <taxon>Pezizomycotina</taxon>
        <taxon>Eurotiomycetes</taxon>
        <taxon>Eurotiomycetidae</taxon>
        <taxon>Eurotiales</taxon>
        <taxon>Aspergillaceae</taxon>
        <taxon>Penicillium</taxon>
    </lineage>
</organism>
<dbReference type="Proteomes" id="UP001149163">
    <property type="component" value="Unassembled WGS sequence"/>
</dbReference>
<feature type="compositionally biased region" description="Acidic residues" evidence="6">
    <location>
        <begin position="89"/>
        <end position="101"/>
    </location>
</feature>
<protein>
    <recommendedName>
        <fullName evidence="7">Plus3 domain-containing protein</fullName>
    </recommendedName>
</protein>
<evidence type="ECO:0000256" key="5">
    <source>
        <dbReference type="SAM" id="Coils"/>
    </source>
</evidence>
<dbReference type="Gene3D" id="3.90.70.200">
    <property type="entry name" value="Plus-3 domain"/>
    <property type="match status" value="1"/>
</dbReference>
<dbReference type="PANTHER" id="PTHR13115:SF8">
    <property type="entry name" value="RNA POLYMERASE-ASSOCIATED PROTEIN RTF1 HOMOLOG"/>
    <property type="match status" value="1"/>
</dbReference>
<keyword evidence="5" id="KW-0175">Coiled coil</keyword>
<reference evidence="8" key="1">
    <citation type="submission" date="2022-11" db="EMBL/GenBank/DDBJ databases">
        <authorList>
            <person name="Petersen C."/>
        </authorList>
    </citation>
    <scope>NUCLEOTIDE SEQUENCE</scope>
    <source>
        <strain evidence="8">IBT 26290</strain>
    </source>
</reference>
<dbReference type="InterPro" id="IPR004343">
    <property type="entry name" value="Plus-3_dom"/>
</dbReference>
<feature type="region of interest" description="Disordered" evidence="6">
    <location>
        <begin position="1"/>
        <end position="109"/>
    </location>
</feature>
<feature type="compositionally biased region" description="Acidic residues" evidence="6">
    <location>
        <begin position="237"/>
        <end position="250"/>
    </location>
</feature>
<feature type="compositionally biased region" description="Polar residues" evidence="6">
    <location>
        <begin position="560"/>
        <end position="575"/>
    </location>
</feature>
<evidence type="ECO:0000256" key="3">
    <source>
        <dbReference type="ARBA" id="ARBA00023163"/>
    </source>
</evidence>
<evidence type="ECO:0000313" key="9">
    <source>
        <dbReference type="Proteomes" id="UP001149163"/>
    </source>
</evidence>
<dbReference type="SUPFAM" id="SSF159042">
    <property type="entry name" value="Plus3-like"/>
    <property type="match status" value="1"/>
</dbReference>
<evidence type="ECO:0000313" key="8">
    <source>
        <dbReference type="EMBL" id="KAJ5153287.1"/>
    </source>
</evidence>